<reference evidence="3 4" key="1">
    <citation type="journal article" date="2010" name="Science">
        <title>Genomic comparison of the ants Camponotus floridanus and Harpegnathos saltator.</title>
        <authorList>
            <person name="Bonasio R."/>
            <person name="Zhang G."/>
            <person name="Ye C."/>
            <person name="Mutti N.S."/>
            <person name="Fang X."/>
            <person name="Qin N."/>
            <person name="Donahue G."/>
            <person name="Yang P."/>
            <person name="Li Q."/>
            <person name="Li C."/>
            <person name="Zhang P."/>
            <person name="Huang Z."/>
            <person name="Berger S.L."/>
            <person name="Reinberg D."/>
            <person name="Wang J."/>
            <person name="Liebig J."/>
        </authorList>
    </citation>
    <scope>NUCLEOTIDE SEQUENCE [LARGE SCALE GENOMIC DNA]</scope>
    <source>
        <strain evidence="4">C129</strain>
    </source>
</reference>
<dbReference type="InParanoid" id="E2AWE4"/>
<dbReference type="FunFam" id="4.10.400.10:FF:000164">
    <property type="entry name" value="Basement membrane-specific heparan sulfate proteoglycan core protein-like Protein"/>
    <property type="match status" value="1"/>
</dbReference>
<evidence type="ECO:0000313" key="3">
    <source>
        <dbReference type="EMBL" id="EFN62244.1"/>
    </source>
</evidence>
<dbReference type="EMBL" id="GL443286">
    <property type="protein sequence ID" value="EFN62244.1"/>
    <property type="molecule type" value="Genomic_DNA"/>
</dbReference>
<keyword evidence="1 2" id="KW-1015">Disulfide bond</keyword>
<dbReference type="AlphaFoldDB" id="E2AWE4"/>
<evidence type="ECO:0000256" key="1">
    <source>
        <dbReference type="ARBA" id="ARBA00023157"/>
    </source>
</evidence>
<dbReference type="Proteomes" id="UP000000311">
    <property type="component" value="Unassembled WGS sequence"/>
</dbReference>
<evidence type="ECO:0000313" key="4">
    <source>
        <dbReference type="Proteomes" id="UP000000311"/>
    </source>
</evidence>
<feature type="non-terminal residue" evidence="3">
    <location>
        <position position="1"/>
    </location>
</feature>
<sequence>AEWKCASGECLPENQRCDGIMQCSDGSDEDQC</sequence>
<keyword evidence="4" id="KW-1185">Reference proteome</keyword>
<dbReference type="InterPro" id="IPR023415">
    <property type="entry name" value="LDLR_class-A_CS"/>
</dbReference>
<dbReference type="SUPFAM" id="SSF57424">
    <property type="entry name" value="LDL receptor-like module"/>
    <property type="match status" value="1"/>
</dbReference>
<dbReference type="Pfam" id="PF00057">
    <property type="entry name" value="Ldl_recept_a"/>
    <property type="match status" value="1"/>
</dbReference>
<feature type="disulfide bond" evidence="2">
    <location>
        <begin position="5"/>
        <end position="23"/>
    </location>
</feature>
<feature type="disulfide bond" evidence="2">
    <location>
        <begin position="17"/>
        <end position="32"/>
    </location>
</feature>
<dbReference type="CDD" id="cd00112">
    <property type="entry name" value="LDLa"/>
    <property type="match status" value="1"/>
</dbReference>
<name>E2AWE4_CAMFO</name>
<comment type="caution">
    <text evidence="2">Lacks conserved residue(s) required for the propagation of feature annotation.</text>
</comment>
<gene>
    <name evidence="3" type="ORF">EAG_12407</name>
</gene>
<dbReference type="PROSITE" id="PS01209">
    <property type="entry name" value="LDLRA_1"/>
    <property type="match status" value="1"/>
</dbReference>
<accession>E2AWE4</accession>
<proteinExistence type="predicted"/>
<dbReference type="InterPro" id="IPR002172">
    <property type="entry name" value="LDrepeatLR_classA_rpt"/>
</dbReference>
<organism evidence="4">
    <name type="scientific">Camponotus floridanus</name>
    <name type="common">Florida carpenter ant</name>
    <dbReference type="NCBI Taxonomy" id="104421"/>
    <lineage>
        <taxon>Eukaryota</taxon>
        <taxon>Metazoa</taxon>
        <taxon>Ecdysozoa</taxon>
        <taxon>Arthropoda</taxon>
        <taxon>Hexapoda</taxon>
        <taxon>Insecta</taxon>
        <taxon>Pterygota</taxon>
        <taxon>Neoptera</taxon>
        <taxon>Endopterygota</taxon>
        <taxon>Hymenoptera</taxon>
        <taxon>Apocrita</taxon>
        <taxon>Aculeata</taxon>
        <taxon>Formicoidea</taxon>
        <taxon>Formicidae</taxon>
        <taxon>Formicinae</taxon>
        <taxon>Camponotus</taxon>
    </lineage>
</organism>
<dbReference type="InterPro" id="IPR036055">
    <property type="entry name" value="LDL_receptor-like_sf"/>
</dbReference>
<evidence type="ECO:0000256" key="2">
    <source>
        <dbReference type="PROSITE-ProRule" id="PRU00124"/>
    </source>
</evidence>
<dbReference type="PROSITE" id="PS50068">
    <property type="entry name" value="LDLRA_2"/>
    <property type="match status" value="1"/>
</dbReference>
<dbReference type="Gene3D" id="4.10.400.10">
    <property type="entry name" value="Low-density Lipoprotein Receptor"/>
    <property type="match status" value="1"/>
</dbReference>
<feature type="non-terminal residue" evidence="3">
    <location>
        <position position="32"/>
    </location>
</feature>
<protein>
    <submittedName>
        <fullName evidence="3">Uncharacterized protein</fullName>
    </submittedName>
</protein>